<gene>
    <name evidence="1" type="ORF">BS1321_08440</name>
</gene>
<dbReference type="OrthoDB" id="2908682at2"/>
<evidence type="ECO:0000313" key="2">
    <source>
        <dbReference type="Proteomes" id="UP000214618"/>
    </source>
</evidence>
<proteinExistence type="predicted"/>
<protein>
    <submittedName>
        <fullName evidence="1">Uncharacterized protein</fullName>
    </submittedName>
</protein>
<dbReference type="RefSeq" id="WP_063235352.1">
    <property type="nucleotide sequence ID" value="NZ_BCVO01000025.1"/>
</dbReference>
<name>A0A223EFF7_9BACI</name>
<evidence type="ECO:0000313" key="1">
    <source>
        <dbReference type="EMBL" id="ASS93989.1"/>
    </source>
</evidence>
<dbReference type="GeneID" id="56472759"/>
<dbReference type="EMBL" id="CP017704">
    <property type="protein sequence ID" value="ASS93989.1"/>
    <property type="molecule type" value="Genomic_DNA"/>
</dbReference>
<dbReference type="Proteomes" id="UP000214618">
    <property type="component" value="Chromosome"/>
</dbReference>
<sequence length="96" mass="10817">MNKIFVPNAIATLTRLFYSSTTMNEYLAMRTAQFYIEDLKLLQDVEAVALAIESQNAFALMSKFKLFDYKAAEEIEIALSSSGYTEAELSAMNIEI</sequence>
<accession>A0A223EFF7</accession>
<dbReference type="AlphaFoldDB" id="A0A223EFF7"/>
<reference evidence="1 2" key="1">
    <citation type="submission" date="2016-10" db="EMBL/GenBank/DDBJ databases">
        <title>The whole genome sequencing and assembly of Bacillus simplex DSM 1321 strain.</title>
        <authorList>
            <person name="Park M.-K."/>
            <person name="Lee Y.-J."/>
            <person name="Yi H."/>
            <person name="Bahn Y.-S."/>
            <person name="Kim J.F."/>
            <person name="Lee D.-W."/>
        </authorList>
    </citation>
    <scope>NUCLEOTIDE SEQUENCE [LARGE SCALE GENOMIC DNA]</scope>
    <source>
        <strain evidence="1 2">DSM 1321</strain>
    </source>
</reference>
<organism evidence="1 2">
    <name type="scientific">Peribacillus simplex NBRC 15720 = DSM 1321</name>
    <dbReference type="NCBI Taxonomy" id="1349754"/>
    <lineage>
        <taxon>Bacteria</taxon>
        <taxon>Bacillati</taxon>
        <taxon>Bacillota</taxon>
        <taxon>Bacilli</taxon>
        <taxon>Bacillales</taxon>
        <taxon>Bacillaceae</taxon>
        <taxon>Peribacillus</taxon>
    </lineage>
</organism>